<keyword evidence="3" id="KW-1185">Reference proteome</keyword>
<evidence type="ECO:0000256" key="1">
    <source>
        <dbReference type="SAM" id="MobiDB-lite"/>
    </source>
</evidence>
<sequence>MVILQSTGGSLHINNCSLGQVEENMLQNDGKVLEHDGGGVVARCGDGRPFKSDGGGVLAEGADDSRPLESGSSVLAESVDNSRPLESGGSVLAEGVDNSRPSLMAAVYWLKASMTVYA</sequence>
<feature type="compositionally biased region" description="Polar residues" evidence="1">
    <location>
        <begin position="70"/>
        <end position="81"/>
    </location>
</feature>
<organism evidence="2 3">
    <name type="scientific">Desmophyllum pertusum</name>
    <dbReference type="NCBI Taxonomy" id="174260"/>
    <lineage>
        <taxon>Eukaryota</taxon>
        <taxon>Metazoa</taxon>
        <taxon>Cnidaria</taxon>
        <taxon>Anthozoa</taxon>
        <taxon>Hexacorallia</taxon>
        <taxon>Scleractinia</taxon>
        <taxon>Caryophylliina</taxon>
        <taxon>Caryophylliidae</taxon>
        <taxon>Desmophyllum</taxon>
    </lineage>
</organism>
<evidence type="ECO:0000313" key="2">
    <source>
        <dbReference type="EMBL" id="KAJ7322033.1"/>
    </source>
</evidence>
<feature type="region of interest" description="Disordered" evidence="1">
    <location>
        <begin position="46"/>
        <end position="96"/>
    </location>
</feature>
<comment type="caution">
    <text evidence="2">The sequence shown here is derived from an EMBL/GenBank/DDBJ whole genome shotgun (WGS) entry which is preliminary data.</text>
</comment>
<dbReference type="EMBL" id="MU827820">
    <property type="protein sequence ID" value="KAJ7322033.1"/>
    <property type="molecule type" value="Genomic_DNA"/>
</dbReference>
<evidence type="ECO:0000313" key="3">
    <source>
        <dbReference type="Proteomes" id="UP001163046"/>
    </source>
</evidence>
<reference evidence="2" key="1">
    <citation type="submission" date="2023-01" db="EMBL/GenBank/DDBJ databases">
        <title>Genome assembly of the deep-sea coral Lophelia pertusa.</title>
        <authorList>
            <person name="Herrera S."/>
            <person name="Cordes E."/>
        </authorList>
    </citation>
    <scope>NUCLEOTIDE SEQUENCE</scope>
    <source>
        <strain evidence="2">USNM1676648</strain>
        <tissue evidence="2">Polyp</tissue>
    </source>
</reference>
<proteinExistence type="predicted"/>
<dbReference type="AlphaFoldDB" id="A0A9W9Y9J7"/>
<accession>A0A9W9Y9J7</accession>
<gene>
    <name evidence="2" type="ORF">OS493_033196</name>
</gene>
<name>A0A9W9Y9J7_9CNID</name>
<dbReference type="Proteomes" id="UP001163046">
    <property type="component" value="Unassembled WGS sequence"/>
</dbReference>
<protein>
    <submittedName>
        <fullName evidence="2">Uncharacterized protein</fullName>
    </submittedName>
</protein>